<dbReference type="EMBL" id="QLMJ01000007">
    <property type="protein sequence ID" value="RAK36814.1"/>
    <property type="molecule type" value="Genomic_DNA"/>
</dbReference>
<dbReference type="InterPro" id="IPR035919">
    <property type="entry name" value="EAL_sf"/>
</dbReference>
<dbReference type="Pfam" id="PF00990">
    <property type="entry name" value="GGDEF"/>
    <property type="match status" value="1"/>
</dbReference>
<dbReference type="Gene3D" id="3.30.70.270">
    <property type="match status" value="1"/>
</dbReference>
<dbReference type="InterPro" id="IPR029787">
    <property type="entry name" value="Nucleotide_cyclase"/>
</dbReference>
<dbReference type="PROSITE" id="PS50887">
    <property type="entry name" value="GGDEF"/>
    <property type="match status" value="1"/>
</dbReference>
<dbReference type="Gene3D" id="3.20.20.450">
    <property type="entry name" value="EAL domain"/>
    <property type="match status" value="1"/>
</dbReference>
<keyword evidence="5" id="KW-1185">Reference proteome</keyword>
<dbReference type="PANTHER" id="PTHR44757">
    <property type="entry name" value="DIGUANYLATE CYCLASE DGCP"/>
    <property type="match status" value="1"/>
</dbReference>
<dbReference type="AlphaFoldDB" id="A0A327ZGY8"/>
<dbReference type="InterPro" id="IPR043128">
    <property type="entry name" value="Rev_trsase/Diguanyl_cyclase"/>
</dbReference>
<dbReference type="OrthoDB" id="23692at2"/>
<dbReference type="PANTHER" id="PTHR44757:SF2">
    <property type="entry name" value="BIOFILM ARCHITECTURE MAINTENANCE PROTEIN MBAA"/>
    <property type="match status" value="1"/>
</dbReference>
<feature type="transmembrane region" description="Helical" evidence="1">
    <location>
        <begin position="158"/>
        <end position="182"/>
    </location>
</feature>
<feature type="transmembrane region" description="Helical" evidence="1">
    <location>
        <begin position="226"/>
        <end position="248"/>
    </location>
</feature>
<comment type="caution">
    <text evidence="4">The sequence shown here is derived from an EMBL/GenBank/DDBJ whole genome shotgun (WGS) entry which is preliminary data.</text>
</comment>
<dbReference type="InterPro" id="IPR000160">
    <property type="entry name" value="GGDEF_dom"/>
</dbReference>
<keyword evidence="1" id="KW-0472">Membrane</keyword>
<feature type="domain" description="GGDEF" evidence="3">
    <location>
        <begin position="352"/>
        <end position="485"/>
    </location>
</feature>
<gene>
    <name evidence="4" type="ORF">B0I29_10776</name>
</gene>
<accession>A0A327ZGY8</accession>
<feature type="transmembrane region" description="Helical" evidence="1">
    <location>
        <begin position="37"/>
        <end position="53"/>
    </location>
</feature>
<feature type="domain" description="EAL" evidence="2">
    <location>
        <begin position="487"/>
        <end position="738"/>
    </location>
</feature>
<dbReference type="SMART" id="SM00267">
    <property type="entry name" value="GGDEF"/>
    <property type="match status" value="1"/>
</dbReference>
<dbReference type="NCBIfam" id="TIGR00254">
    <property type="entry name" value="GGDEF"/>
    <property type="match status" value="1"/>
</dbReference>
<evidence type="ECO:0000259" key="2">
    <source>
        <dbReference type="PROSITE" id="PS50883"/>
    </source>
</evidence>
<proteinExistence type="predicted"/>
<evidence type="ECO:0000256" key="1">
    <source>
        <dbReference type="SAM" id="Phobius"/>
    </source>
</evidence>
<reference evidence="4 5" key="1">
    <citation type="submission" date="2018-06" db="EMBL/GenBank/DDBJ databases">
        <title>Genomic Encyclopedia of Type Strains, Phase III (KMG-III): the genomes of soil and plant-associated and newly described type strains.</title>
        <authorList>
            <person name="Whitman W."/>
        </authorList>
    </citation>
    <scope>NUCLEOTIDE SEQUENCE [LARGE SCALE GENOMIC DNA]</scope>
    <source>
        <strain evidence="4 5">CGMCC 4.7090</strain>
    </source>
</reference>
<dbReference type="CDD" id="cd01948">
    <property type="entry name" value="EAL"/>
    <property type="match status" value="1"/>
</dbReference>
<keyword evidence="1" id="KW-1133">Transmembrane helix</keyword>
<dbReference type="InterPro" id="IPR001633">
    <property type="entry name" value="EAL_dom"/>
</dbReference>
<dbReference type="SUPFAM" id="SSF141868">
    <property type="entry name" value="EAL domain-like"/>
    <property type="match status" value="1"/>
</dbReference>
<feature type="transmembrane region" description="Helical" evidence="1">
    <location>
        <begin position="65"/>
        <end position="86"/>
    </location>
</feature>
<dbReference type="RefSeq" id="WP_111650027.1">
    <property type="nucleotide sequence ID" value="NZ_JACHWI010000001.1"/>
</dbReference>
<sequence>MTKVFYGMAGTALAAVLGALLFGQLDSDGIQRVAGMSMIVFDLASATFAIRTSRRGDLHPGTRRAWRWIAAAMGTLVIASVSFAVFKSWSSFPAPGDVVRLAFVPVMLTGLLTLQRRGGGGRSRHKTLLDVGTVVAGGAMVMWYFAVGPLLDDGHSSGAAVLGALAYPIGDLVLLFGVALVLTQGADPSVRRPLRLMAIALLFEISGNIYLGFLRAQAGLVGAIPASWQFACWVIGHSLITVAAFEQFRTARGEAPVTGSDRERVVNRLPYLSIGLALALLTGAALRAGRPSWIGLVLGSVALTGFVVARQIVALRENHEMAVTDGLTGLANRSRLGDALGRALARSSRNGRAVGVLLADLNGFKEVNDTLGHAAGDRMLVEFAGMLRRSVLGSDVVGRLGGDEFAVVLQDIGSRANAEAVIRRLRREMELPIMIDDVVVRIRAAVGIAVAEPGATNADALLRRADEAMYENKRRIKSGVPGGTEEEEALAAGLWGAAERGELRVHYQPVVELPTGEINGMEALVRWEHPERGTIPPGVFIPIAEKTGAIEEIGAWVLAEACAQVAQWRAGGRRLHLGVNASPRQLTGGFADRVIRTLAETGFPATELIIEVTESVQVENPAVVAELHLLHGHGVRIALDDFGTGYSTLRYLTQLPIDILKIDQSFVAVLNGTANGAMVTDTVLRLGRMMNLTTIAEGVESAEQATELVELGCRSAQGYHFARPMPAAELTALLYPAEVSSAATS</sequence>
<dbReference type="CDD" id="cd01949">
    <property type="entry name" value="GGDEF"/>
    <property type="match status" value="1"/>
</dbReference>
<protein>
    <submittedName>
        <fullName evidence="4">Diguanylate cyclase (GGDEF)-like protein</fullName>
    </submittedName>
</protein>
<dbReference type="Pfam" id="PF00563">
    <property type="entry name" value="EAL"/>
    <property type="match status" value="1"/>
</dbReference>
<feature type="transmembrane region" description="Helical" evidence="1">
    <location>
        <begin position="269"/>
        <end position="286"/>
    </location>
</feature>
<keyword evidence="1" id="KW-0812">Transmembrane</keyword>
<feature type="transmembrane region" description="Helical" evidence="1">
    <location>
        <begin position="98"/>
        <end position="115"/>
    </location>
</feature>
<feature type="transmembrane region" description="Helical" evidence="1">
    <location>
        <begin position="194"/>
        <end position="214"/>
    </location>
</feature>
<evidence type="ECO:0000313" key="5">
    <source>
        <dbReference type="Proteomes" id="UP000249341"/>
    </source>
</evidence>
<evidence type="ECO:0000259" key="3">
    <source>
        <dbReference type="PROSITE" id="PS50887"/>
    </source>
</evidence>
<evidence type="ECO:0000313" key="4">
    <source>
        <dbReference type="EMBL" id="RAK36814.1"/>
    </source>
</evidence>
<dbReference type="Proteomes" id="UP000249341">
    <property type="component" value="Unassembled WGS sequence"/>
</dbReference>
<feature type="transmembrane region" description="Helical" evidence="1">
    <location>
        <begin position="127"/>
        <end position="146"/>
    </location>
</feature>
<name>A0A327ZGY8_9ACTN</name>
<dbReference type="InterPro" id="IPR052155">
    <property type="entry name" value="Biofilm_reg_signaling"/>
</dbReference>
<dbReference type="SUPFAM" id="SSF55073">
    <property type="entry name" value="Nucleotide cyclase"/>
    <property type="match status" value="1"/>
</dbReference>
<organism evidence="4 5">
    <name type="scientific">Actinoplanes lutulentus</name>
    <dbReference type="NCBI Taxonomy" id="1287878"/>
    <lineage>
        <taxon>Bacteria</taxon>
        <taxon>Bacillati</taxon>
        <taxon>Actinomycetota</taxon>
        <taxon>Actinomycetes</taxon>
        <taxon>Micromonosporales</taxon>
        <taxon>Micromonosporaceae</taxon>
        <taxon>Actinoplanes</taxon>
    </lineage>
</organism>
<dbReference type="PROSITE" id="PS50883">
    <property type="entry name" value="EAL"/>
    <property type="match status" value="1"/>
</dbReference>
<dbReference type="SMART" id="SM00052">
    <property type="entry name" value="EAL"/>
    <property type="match status" value="1"/>
</dbReference>